<keyword evidence="5" id="KW-0406">Ion transport</keyword>
<organism evidence="11 12">
    <name type="scientific">Steinernema hermaphroditum</name>
    <dbReference type="NCBI Taxonomy" id="289476"/>
    <lineage>
        <taxon>Eukaryota</taxon>
        <taxon>Metazoa</taxon>
        <taxon>Ecdysozoa</taxon>
        <taxon>Nematoda</taxon>
        <taxon>Chromadorea</taxon>
        <taxon>Rhabditida</taxon>
        <taxon>Tylenchina</taxon>
        <taxon>Panagrolaimomorpha</taxon>
        <taxon>Strongyloidoidea</taxon>
        <taxon>Steinernematidae</taxon>
        <taxon>Steinernema</taxon>
    </lineage>
</organism>
<feature type="transmembrane region" description="Helical" evidence="9">
    <location>
        <begin position="53"/>
        <end position="77"/>
    </location>
</feature>
<feature type="domain" description="Potassium channel" evidence="10">
    <location>
        <begin position="115"/>
        <end position="184"/>
    </location>
</feature>
<dbReference type="AlphaFoldDB" id="A0AA39H079"/>
<sequence>MLQSSEDELANEDEIPMEMDLTAAGPPISDDETEFDSRLQGKQDRVVKLARHILPHIGLVVLLIIYLIVGATIFHYFELSHEMKAGSLNLNEFDSETESDGEDELRIPVIMVLFVLIGYTAVGGLLFRTWEGWAYADAFYFCFITMATIGFGDIVPTGQMYMFFTMAYIIIGLSLATMCIDLAGTEYIRKIHYLGSKMEDAKGAVMSGLQAGEHILKHTGIEVIRTAGGKLVKVRGAVLDSKQVRELGKIEYILADLEYHQKNMLYEPLSQGVLRLVKNNNIKIMPDDITEKDGYIVQNKSYEHQEKRPGYALLRTSPYVIHRLLVPANGQNAATIVPLMMKESDV</sequence>
<name>A0AA39H079_9BILA</name>
<dbReference type="Gene3D" id="1.10.287.70">
    <property type="match status" value="2"/>
</dbReference>
<evidence type="ECO:0000313" key="11">
    <source>
        <dbReference type="EMBL" id="KAK0396820.1"/>
    </source>
</evidence>
<evidence type="ECO:0000256" key="9">
    <source>
        <dbReference type="SAM" id="Phobius"/>
    </source>
</evidence>
<keyword evidence="2" id="KW-0813">Transport</keyword>
<evidence type="ECO:0000313" key="12">
    <source>
        <dbReference type="Proteomes" id="UP001175271"/>
    </source>
</evidence>
<gene>
    <name evidence="11" type="ORF">QR680_001871</name>
</gene>
<evidence type="ECO:0000259" key="10">
    <source>
        <dbReference type="Pfam" id="PF07885"/>
    </source>
</evidence>
<protein>
    <recommendedName>
        <fullName evidence="10">Potassium channel domain-containing protein</fullName>
    </recommendedName>
</protein>
<proteinExistence type="predicted"/>
<keyword evidence="4 9" id="KW-1133">Transmembrane helix</keyword>
<dbReference type="InterPro" id="IPR003280">
    <property type="entry name" value="2pore_dom_K_chnl"/>
</dbReference>
<keyword evidence="12" id="KW-1185">Reference proteome</keyword>
<dbReference type="GO" id="GO:0030322">
    <property type="term" value="P:stabilization of membrane potential"/>
    <property type="evidence" value="ECO:0007669"/>
    <property type="project" value="TreeGrafter"/>
</dbReference>
<evidence type="ECO:0000256" key="3">
    <source>
        <dbReference type="ARBA" id="ARBA00022692"/>
    </source>
</evidence>
<keyword evidence="6 9" id="KW-0472">Membrane</keyword>
<evidence type="ECO:0000256" key="1">
    <source>
        <dbReference type="ARBA" id="ARBA00004141"/>
    </source>
</evidence>
<reference evidence="11" key="1">
    <citation type="submission" date="2023-06" db="EMBL/GenBank/DDBJ databases">
        <title>Genomic analysis of the entomopathogenic nematode Steinernema hermaphroditum.</title>
        <authorList>
            <person name="Schwarz E.M."/>
            <person name="Heppert J.K."/>
            <person name="Baniya A."/>
            <person name="Schwartz H.T."/>
            <person name="Tan C.-H."/>
            <person name="Antoshechkin I."/>
            <person name="Sternberg P.W."/>
            <person name="Goodrich-Blair H."/>
            <person name="Dillman A.R."/>
        </authorList>
    </citation>
    <scope>NUCLEOTIDE SEQUENCE</scope>
    <source>
        <strain evidence="11">PS9179</strain>
        <tissue evidence="11">Whole animal</tissue>
    </source>
</reference>
<keyword evidence="7" id="KW-0407">Ion channel</keyword>
<feature type="transmembrane region" description="Helical" evidence="9">
    <location>
        <begin position="161"/>
        <end position="183"/>
    </location>
</feature>
<dbReference type="InterPro" id="IPR013099">
    <property type="entry name" value="K_chnl_dom"/>
</dbReference>
<dbReference type="SUPFAM" id="SSF81324">
    <property type="entry name" value="Voltage-gated potassium channels"/>
    <property type="match status" value="1"/>
</dbReference>
<evidence type="ECO:0000256" key="5">
    <source>
        <dbReference type="ARBA" id="ARBA00023065"/>
    </source>
</evidence>
<evidence type="ECO:0000256" key="8">
    <source>
        <dbReference type="SAM" id="MobiDB-lite"/>
    </source>
</evidence>
<dbReference type="PANTHER" id="PTHR11003:SF98">
    <property type="entry name" value="POTASSIUM CHANNEL DOMAIN-CONTAINING PROTEIN"/>
    <property type="match status" value="1"/>
</dbReference>
<evidence type="ECO:0000256" key="2">
    <source>
        <dbReference type="ARBA" id="ARBA00022448"/>
    </source>
</evidence>
<feature type="region of interest" description="Disordered" evidence="8">
    <location>
        <begin position="1"/>
        <end position="34"/>
    </location>
</feature>
<keyword evidence="3 9" id="KW-0812">Transmembrane</keyword>
<feature type="compositionally biased region" description="Acidic residues" evidence="8">
    <location>
        <begin position="1"/>
        <end position="17"/>
    </location>
</feature>
<dbReference type="EMBL" id="JAUCMV010000005">
    <property type="protein sequence ID" value="KAK0396820.1"/>
    <property type="molecule type" value="Genomic_DNA"/>
</dbReference>
<evidence type="ECO:0000256" key="6">
    <source>
        <dbReference type="ARBA" id="ARBA00023136"/>
    </source>
</evidence>
<dbReference type="GO" id="GO:0005886">
    <property type="term" value="C:plasma membrane"/>
    <property type="evidence" value="ECO:0007669"/>
    <property type="project" value="TreeGrafter"/>
</dbReference>
<feature type="transmembrane region" description="Helical" evidence="9">
    <location>
        <begin position="134"/>
        <end position="155"/>
    </location>
</feature>
<accession>A0AA39H079</accession>
<evidence type="ECO:0000256" key="4">
    <source>
        <dbReference type="ARBA" id="ARBA00022989"/>
    </source>
</evidence>
<dbReference type="GO" id="GO:0022841">
    <property type="term" value="F:potassium ion leak channel activity"/>
    <property type="evidence" value="ECO:0007669"/>
    <property type="project" value="TreeGrafter"/>
</dbReference>
<comment type="caution">
    <text evidence="11">The sequence shown here is derived from an EMBL/GenBank/DDBJ whole genome shotgun (WGS) entry which is preliminary data.</text>
</comment>
<comment type="subcellular location">
    <subcellularLocation>
        <location evidence="1">Membrane</location>
        <topology evidence="1">Multi-pass membrane protein</topology>
    </subcellularLocation>
</comment>
<dbReference type="PANTHER" id="PTHR11003">
    <property type="entry name" value="POTASSIUM CHANNEL, SUBFAMILY K"/>
    <property type="match status" value="1"/>
</dbReference>
<feature type="transmembrane region" description="Helical" evidence="9">
    <location>
        <begin position="107"/>
        <end position="127"/>
    </location>
</feature>
<evidence type="ECO:0000256" key="7">
    <source>
        <dbReference type="ARBA" id="ARBA00023303"/>
    </source>
</evidence>
<dbReference type="GO" id="GO:0015271">
    <property type="term" value="F:outward rectifier potassium channel activity"/>
    <property type="evidence" value="ECO:0007669"/>
    <property type="project" value="TreeGrafter"/>
</dbReference>
<dbReference type="Proteomes" id="UP001175271">
    <property type="component" value="Unassembled WGS sequence"/>
</dbReference>
<dbReference type="Pfam" id="PF07885">
    <property type="entry name" value="Ion_trans_2"/>
    <property type="match status" value="1"/>
</dbReference>